<evidence type="ECO:0000313" key="2">
    <source>
        <dbReference type="Proteomes" id="UP001596039"/>
    </source>
</evidence>
<dbReference type="Proteomes" id="UP001596039">
    <property type="component" value="Unassembled WGS sequence"/>
</dbReference>
<gene>
    <name evidence="1" type="ORF">ACFPJ4_13815</name>
</gene>
<protein>
    <submittedName>
        <fullName evidence="1">Uncharacterized protein</fullName>
    </submittedName>
</protein>
<keyword evidence="2" id="KW-1185">Reference proteome</keyword>
<dbReference type="RefSeq" id="WP_386741033.1">
    <property type="nucleotide sequence ID" value="NZ_JBHSMG010000004.1"/>
</dbReference>
<accession>A0ABW0NTB3</accession>
<reference evidence="2" key="1">
    <citation type="journal article" date="2019" name="Int. J. Syst. Evol. Microbiol.">
        <title>The Global Catalogue of Microorganisms (GCM) 10K type strain sequencing project: providing services to taxonomists for standard genome sequencing and annotation.</title>
        <authorList>
            <consortium name="The Broad Institute Genomics Platform"/>
            <consortium name="The Broad Institute Genome Sequencing Center for Infectious Disease"/>
            <person name="Wu L."/>
            <person name="Ma J."/>
        </authorList>
    </citation>
    <scope>NUCLEOTIDE SEQUENCE [LARGE SCALE GENOMIC DNA]</scope>
    <source>
        <strain evidence="2">CGMCC 4.6997</strain>
    </source>
</reference>
<name>A0ABW0NTB3_9MICO</name>
<sequence>MIDKPWVQRARADAIQAWSDALGDSTACALAKSGRSYPSAKFHEGRVAALGEVLRGMPDGATQTWIAAAVAEVRGAWRLRRQPGADPEGEWASYRAGGLEALRELDDTGPSGE</sequence>
<organism evidence="1 2">
    <name type="scientific">Lysinimonas soli</name>
    <dbReference type="NCBI Taxonomy" id="1074233"/>
    <lineage>
        <taxon>Bacteria</taxon>
        <taxon>Bacillati</taxon>
        <taxon>Actinomycetota</taxon>
        <taxon>Actinomycetes</taxon>
        <taxon>Micrococcales</taxon>
        <taxon>Microbacteriaceae</taxon>
        <taxon>Lysinimonas</taxon>
    </lineage>
</organism>
<proteinExistence type="predicted"/>
<dbReference type="EMBL" id="JBHSMG010000004">
    <property type="protein sequence ID" value="MFC5503320.1"/>
    <property type="molecule type" value="Genomic_DNA"/>
</dbReference>
<evidence type="ECO:0000313" key="1">
    <source>
        <dbReference type="EMBL" id="MFC5503320.1"/>
    </source>
</evidence>
<comment type="caution">
    <text evidence="1">The sequence shown here is derived from an EMBL/GenBank/DDBJ whole genome shotgun (WGS) entry which is preliminary data.</text>
</comment>